<dbReference type="InterPro" id="IPR017441">
    <property type="entry name" value="Protein_kinase_ATP_BS"/>
</dbReference>
<dbReference type="Gene3D" id="1.10.510.10">
    <property type="entry name" value="Transferase(Phosphotransferase) domain 1"/>
    <property type="match status" value="1"/>
</dbReference>
<evidence type="ECO:0000256" key="2">
    <source>
        <dbReference type="ARBA" id="ARBA00008874"/>
    </source>
</evidence>
<name>A0A1J4JR57_9EUKA</name>
<feature type="compositionally biased region" description="Polar residues" evidence="14">
    <location>
        <begin position="397"/>
        <end position="406"/>
    </location>
</feature>
<evidence type="ECO:0000256" key="1">
    <source>
        <dbReference type="ARBA" id="ARBA00004496"/>
    </source>
</evidence>
<keyword evidence="5" id="KW-0723">Serine/threonine-protein kinase</keyword>
<gene>
    <name evidence="16" type="primary">OXSR1</name>
    <name evidence="16" type="ORF">TRFO_31604</name>
</gene>
<comment type="catalytic activity">
    <reaction evidence="11">
        <text>L-seryl-[protein] + ATP = O-phospho-L-seryl-[protein] + ADP + H(+)</text>
        <dbReference type="Rhea" id="RHEA:17989"/>
        <dbReference type="Rhea" id="RHEA-COMP:9863"/>
        <dbReference type="Rhea" id="RHEA-COMP:11604"/>
        <dbReference type="ChEBI" id="CHEBI:15378"/>
        <dbReference type="ChEBI" id="CHEBI:29999"/>
        <dbReference type="ChEBI" id="CHEBI:30616"/>
        <dbReference type="ChEBI" id="CHEBI:83421"/>
        <dbReference type="ChEBI" id="CHEBI:456216"/>
        <dbReference type="EC" id="2.7.11.1"/>
    </reaction>
</comment>
<protein>
    <recommendedName>
        <fullName evidence="3">non-specific serine/threonine protein kinase</fullName>
        <ecNumber evidence="3">2.7.11.1</ecNumber>
    </recommendedName>
</protein>
<dbReference type="GO" id="GO:0005524">
    <property type="term" value="F:ATP binding"/>
    <property type="evidence" value="ECO:0007669"/>
    <property type="project" value="UniProtKB-UniRule"/>
</dbReference>
<proteinExistence type="inferred from homology"/>
<dbReference type="InterPro" id="IPR050629">
    <property type="entry name" value="STE20/SPS1-PAK"/>
</dbReference>
<dbReference type="GO" id="GO:0005737">
    <property type="term" value="C:cytoplasm"/>
    <property type="evidence" value="ECO:0007669"/>
    <property type="project" value="UniProtKB-SubCell"/>
</dbReference>
<keyword evidence="13" id="KW-0175">Coiled coil</keyword>
<comment type="subcellular location">
    <subcellularLocation>
        <location evidence="1">Cytoplasm</location>
    </subcellularLocation>
</comment>
<dbReference type="VEuPathDB" id="TrichDB:TRFO_31604"/>
<feature type="binding site" evidence="12">
    <location>
        <position position="41"/>
    </location>
    <ligand>
        <name>ATP</name>
        <dbReference type="ChEBI" id="CHEBI:30616"/>
    </ligand>
</feature>
<evidence type="ECO:0000256" key="6">
    <source>
        <dbReference type="ARBA" id="ARBA00022679"/>
    </source>
</evidence>
<comment type="catalytic activity">
    <reaction evidence="10">
        <text>L-threonyl-[protein] + ATP = O-phospho-L-threonyl-[protein] + ADP + H(+)</text>
        <dbReference type="Rhea" id="RHEA:46608"/>
        <dbReference type="Rhea" id="RHEA-COMP:11060"/>
        <dbReference type="Rhea" id="RHEA-COMP:11605"/>
        <dbReference type="ChEBI" id="CHEBI:15378"/>
        <dbReference type="ChEBI" id="CHEBI:30013"/>
        <dbReference type="ChEBI" id="CHEBI:30616"/>
        <dbReference type="ChEBI" id="CHEBI:61977"/>
        <dbReference type="ChEBI" id="CHEBI:456216"/>
        <dbReference type="EC" id="2.7.11.1"/>
    </reaction>
</comment>
<keyword evidence="4" id="KW-0963">Cytoplasm</keyword>
<evidence type="ECO:0000259" key="15">
    <source>
        <dbReference type="PROSITE" id="PS50011"/>
    </source>
</evidence>
<dbReference type="Pfam" id="PF00069">
    <property type="entry name" value="Pkinase"/>
    <property type="match status" value="1"/>
</dbReference>
<feature type="compositionally biased region" description="Polar residues" evidence="14">
    <location>
        <begin position="327"/>
        <end position="357"/>
    </location>
</feature>
<evidence type="ECO:0000256" key="12">
    <source>
        <dbReference type="PROSITE-ProRule" id="PRU10141"/>
    </source>
</evidence>
<dbReference type="InterPro" id="IPR011009">
    <property type="entry name" value="Kinase-like_dom_sf"/>
</dbReference>
<dbReference type="PANTHER" id="PTHR48012">
    <property type="entry name" value="STERILE20-LIKE KINASE, ISOFORM B-RELATED"/>
    <property type="match status" value="1"/>
</dbReference>
<evidence type="ECO:0000256" key="14">
    <source>
        <dbReference type="SAM" id="MobiDB-lite"/>
    </source>
</evidence>
<comment type="caution">
    <text evidence="16">The sequence shown here is derived from an EMBL/GenBank/DDBJ whole genome shotgun (WGS) entry which is preliminary data.</text>
</comment>
<dbReference type="InterPro" id="IPR000719">
    <property type="entry name" value="Prot_kinase_dom"/>
</dbReference>
<evidence type="ECO:0000256" key="3">
    <source>
        <dbReference type="ARBA" id="ARBA00012513"/>
    </source>
</evidence>
<evidence type="ECO:0000256" key="4">
    <source>
        <dbReference type="ARBA" id="ARBA00022490"/>
    </source>
</evidence>
<feature type="region of interest" description="Disordered" evidence="14">
    <location>
        <begin position="305"/>
        <end position="361"/>
    </location>
</feature>
<feature type="region of interest" description="Disordered" evidence="14">
    <location>
        <begin position="378"/>
        <end position="426"/>
    </location>
</feature>
<accession>A0A1J4JR57</accession>
<feature type="compositionally biased region" description="Low complexity" evidence="14">
    <location>
        <begin position="408"/>
        <end position="426"/>
    </location>
</feature>
<dbReference type="RefSeq" id="XP_068354651.1">
    <property type="nucleotide sequence ID" value="XM_068508021.1"/>
</dbReference>
<dbReference type="PANTHER" id="PTHR48012:SF10">
    <property type="entry name" value="FI20177P1"/>
    <property type="match status" value="1"/>
</dbReference>
<evidence type="ECO:0000313" key="17">
    <source>
        <dbReference type="Proteomes" id="UP000179807"/>
    </source>
</evidence>
<dbReference type="EC" id="2.7.11.1" evidence="3"/>
<sequence length="474" mass="53418">MTYFPHDINQYQILECIGSGSTSQVYKAKCLANNKIISIKKIDLELYPLEIEVLRREVAFWSRCHNDNIVDYYGSFISGSVLYMLMEYLAGGSVLDIMREKYQNGFTDEVQIATIVRGILLALNYVHEHDEIHRDIKPGNILISETGVVKIGDFGVAASLLEQGRKRARFTVIGTLSYMAPEVINEEIGYTQNADIWSLGITTYELATGNSPYQNLPQLRIIPHILNSPPPRLPRDGPYSPELKDFVRMCLNHQIANRPSAAALLSHDFIKKAQGGEYLVSTLLSQIPSLETRARRKMSLFEDLSPKMSPNANTQPMWQFPIDDILSSPSPQQAKPQTSSTNASSVSKPLSSQNVPKNDSVEHKGRFNIHITAKPQTEQNLAQQQSQPLQSNFVQQPSLRQQSAPIHQNPQTQFQTQQQQGLQQPDLQQQKDLRTQIAELSAKIEQLTIDNGRFRNQLKVLTARIEALVKNKKA</sequence>
<evidence type="ECO:0000256" key="5">
    <source>
        <dbReference type="ARBA" id="ARBA00022527"/>
    </source>
</evidence>
<evidence type="ECO:0000256" key="11">
    <source>
        <dbReference type="ARBA" id="ARBA00048679"/>
    </source>
</evidence>
<evidence type="ECO:0000256" key="13">
    <source>
        <dbReference type="SAM" id="Coils"/>
    </source>
</evidence>
<dbReference type="OrthoDB" id="248923at2759"/>
<dbReference type="PROSITE" id="PS50011">
    <property type="entry name" value="PROTEIN_KINASE_DOM"/>
    <property type="match status" value="1"/>
</dbReference>
<reference evidence="16" key="1">
    <citation type="submission" date="2016-10" db="EMBL/GenBank/DDBJ databases">
        <authorList>
            <person name="Benchimol M."/>
            <person name="Almeida L.G."/>
            <person name="Vasconcelos A.T."/>
            <person name="Perreira-Neves A."/>
            <person name="Rosa I.A."/>
            <person name="Tasca T."/>
            <person name="Bogo M.R."/>
            <person name="de Souza W."/>
        </authorList>
    </citation>
    <scope>NUCLEOTIDE SEQUENCE [LARGE SCALE GENOMIC DNA]</scope>
    <source>
        <strain evidence="16">K</strain>
    </source>
</reference>
<evidence type="ECO:0000256" key="8">
    <source>
        <dbReference type="ARBA" id="ARBA00022777"/>
    </source>
</evidence>
<feature type="domain" description="Protein kinase" evidence="15">
    <location>
        <begin position="11"/>
        <end position="270"/>
    </location>
</feature>
<dbReference type="GeneID" id="94842725"/>
<evidence type="ECO:0000256" key="10">
    <source>
        <dbReference type="ARBA" id="ARBA00047899"/>
    </source>
</evidence>
<dbReference type="SMART" id="SM00220">
    <property type="entry name" value="S_TKc"/>
    <property type="match status" value="1"/>
</dbReference>
<dbReference type="AlphaFoldDB" id="A0A1J4JR57"/>
<dbReference type="FunFam" id="1.10.510.10:FF:000837">
    <property type="entry name" value="STE family protein kinase"/>
    <property type="match status" value="1"/>
</dbReference>
<feature type="coiled-coil region" evidence="13">
    <location>
        <begin position="430"/>
        <end position="457"/>
    </location>
</feature>
<evidence type="ECO:0000256" key="7">
    <source>
        <dbReference type="ARBA" id="ARBA00022741"/>
    </source>
</evidence>
<keyword evidence="17" id="KW-1185">Reference proteome</keyword>
<organism evidence="16 17">
    <name type="scientific">Tritrichomonas foetus</name>
    <dbReference type="NCBI Taxonomy" id="1144522"/>
    <lineage>
        <taxon>Eukaryota</taxon>
        <taxon>Metamonada</taxon>
        <taxon>Parabasalia</taxon>
        <taxon>Tritrichomonadida</taxon>
        <taxon>Tritrichomonadidae</taxon>
        <taxon>Tritrichomonas</taxon>
    </lineage>
</organism>
<feature type="compositionally biased region" description="Low complexity" evidence="14">
    <location>
        <begin position="379"/>
        <end position="396"/>
    </location>
</feature>
<dbReference type="Proteomes" id="UP000179807">
    <property type="component" value="Unassembled WGS sequence"/>
</dbReference>
<comment type="similarity">
    <text evidence="2">Belongs to the protein kinase superfamily. STE Ser/Thr protein kinase family. STE20 subfamily.</text>
</comment>
<keyword evidence="9 12" id="KW-0067">ATP-binding</keyword>
<feature type="compositionally biased region" description="Polar residues" evidence="14">
    <location>
        <begin position="308"/>
        <end position="317"/>
    </location>
</feature>
<keyword evidence="8 16" id="KW-0418">Kinase</keyword>
<dbReference type="EMBL" id="MLAK01000907">
    <property type="protein sequence ID" value="OHT01515.1"/>
    <property type="molecule type" value="Genomic_DNA"/>
</dbReference>
<keyword evidence="7 12" id="KW-0547">Nucleotide-binding</keyword>
<dbReference type="SUPFAM" id="SSF56112">
    <property type="entry name" value="Protein kinase-like (PK-like)"/>
    <property type="match status" value="1"/>
</dbReference>
<evidence type="ECO:0000313" key="16">
    <source>
        <dbReference type="EMBL" id="OHT01515.1"/>
    </source>
</evidence>
<evidence type="ECO:0000256" key="9">
    <source>
        <dbReference type="ARBA" id="ARBA00022840"/>
    </source>
</evidence>
<dbReference type="GO" id="GO:0004674">
    <property type="term" value="F:protein serine/threonine kinase activity"/>
    <property type="evidence" value="ECO:0007669"/>
    <property type="project" value="UniProtKB-KW"/>
</dbReference>
<keyword evidence="6" id="KW-0808">Transferase</keyword>
<dbReference type="PROSITE" id="PS00107">
    <property type="entry name" value="PROTEIN_KINASE_ATP"/>
    <property type="match status" value="1"/>
</dbReference>